<proteinExistence type="predicted"/>
<keyword evidence="1" id="KW-0812">Transmembrane</keyword>
<dbReference type="AlphaFoldDB" id="A0A1W1XG88"/>
<dbReference type="InterPro" id="IPR038522">
    <property type="entry name" value="T4/T6SS_DotU_sf"/>
</dbReference>
<accession>A0A1W1XG88</accession>
<dbReference type="OrthoDB" id="345640at2"/>
<dbReference type="RefSeq" id="WP_084090146.1">
    <property type="nucleotide sequence ID" value="NZ_FWXD01000007.1"/>
</dbReference>
<dbReference type="STRING" id="1121001.SAMN02745857_01478"/>
<keyword evidence="1" id="KW-1133">Transmembrane helix</keyword>
<organism evidence="3 4">
    <name type="scientific">Andreprevotia lacus DSM 23236</name>
    <dbReference type="NCBI Taxonomy" id="1121001"/>
    <lineage>
        <taxon>Bacteria</taxon>
        <taxon>Pseudomonadati</taxon>
        <taxon>Pseudomonadota</taxon>
        <taxon>Betaproteobacteria</taxon>
        <taxon>Neisseriales</taxon>
        <taxon>Chitinibacteraceae</taxon>
        <taxon>Andreprevotia</taxon>
    </lineage>
</organism>
<evidence type="ECO:0000313" key="3">
    <source>
        <dbReference type="EMBL" id="SMC22812.1"/>
    </source>
</evidence>
<evidence type="ECO:0000259" key="2">
    <source>
        <dbReference type="Pfam" id="PF09850"/>
    </source>
</evidence>
<dbReference type="InterPro" id="IPR017732">
    <property type="entry name" value="T4/T6SS_DotU"/>
</dbReference>
<reference evidence="3 4" key="1">
    <citation type="submission" date="2017-04" db="EMBL/GenBank/DDBJ databases">
        <authorList>
            <person name="Afonso C.L."/>
            <person name="Miller P.J."/>
            <person name="Scott M.A."/>
            <person name="Spackman E."/>
            <person name="Goraichik I."/>
            <person name="Dimitrov K.M."/>
            <person name="Suarez D.L."/>
            <person name="Swayne D.E."/>
        </authorList>
    </citation>
    <scope>NUCLEOTIDE SEQUENCE [LARGE SCALE GENOMIC DNA]</scope>
    <source>
        <strain evidence="3 4">DSM 23236</strain>
    </source>
</reference>
<dbReference type="NCBIfam" id="TIGR03349">
    <property type="entry name" value="IV_VI_DotU"/>
    <property type="match status" value="1"/>
</dbReference>
<dbReference type="PANTHER" id="PTHR38033:SF1">
    <property type="entry name" value="DOTU FAMILY TYPE IV_VI SECRETION SYSTEM PROTEIN"/>
    <property type="match status" value="1"/>
</dbReference>
<feature type="transmembrane region" description="Helical" evidence="1">
    <location>
        <begin position="185"/>
        <end position="206"/>
    </location>
</feature>
<dbReference type="EMBL" id="FWXD01000007">
    <property type="protein sequence ID" value="SMC22812.1"/>
    <property type="molecule type" value="Genomic_DNA"/>
</dbReference>
<protein>
    <submittedName>
        <fullName evidence="3">Type VI secretion system protein ImpK</fullName>
    </submittedName>
</protein>
<sequence>MRLSDAFVKPLAYTRLFLNAPDADEAAFRQRIEQQLSEARLAATDSGAERSDIENAMFAAVAWIDETVMCSEWEGADLWRRRPLQKTYFNTTKAGVEFFSRLETLRNEEVAVREVFFLCLSLGFKGRYSADGGRFLLDEIKARELKLLLGRDAALESDFVLFPEAYAQIVAAPAKKRWRLTRSTLLWGGIPLLVLTILYTVFAFVLSNQVNDFLRLVQ</sequence>
<gene>
    <name evidence="3" type="ORF">SAMN02745857_01478</name>
</gene>
<name>A0A1W1XG88_9NEIS</name>
<evidence type="ECO:0000256" key="1">
    <source>
        <dbReference type="SAM" id="Phobius"/>
    </source>
</evidence>
<evidence type="ECO:0000313" key="4">
    <source>
        <dbReference type="Proteomes" id="UP000192761"/>
    </source>
</evidence>
<dbReference type="Proteomes" id="UP000192761">
    <property type="component" value="Unassembled WGS sequence"/>
</dbReference>
<keyword evidence="1" id="KW-0472">Membrane</keyword>
<dbReference type="PANTHER" id="PTHR38033">
    <property type="entry name" value="MEMBRANE PROTEIN-RELATED"/>
    <property type="match status" value="1"/>
</dbReference>
<dbReference type="Pfam" id="PF09850">
    <property type="entry name" value="DotU"/>
    <property type="match status" value="1"/>
</dbReference>
<dbReference type="Gene3D" id="1.25.40.590">
    <property type="entry name" value="Type IV / VI secretion system, DotU"/>
    <property type="match status" value="1"/>
</dbReference>
<feature type="domain" description="Type IV / VI secretion system DotU" evidence="2">
    <location>
        <begin position="6"/>
        <end position="204"/>
    </location>
</feature>
<keyword evidence="4" id="KW-1185">Reference proteome</keyword>